<dbReference type="Gene3D" id="1.20.120.1220">
    <property type="match status" value="1"/>
</dbReference>
<keyword evidence="3" id="KW-1003">Cell membrane</keyword>
<dbReference type="InterPro" id="IPR010627">
    <property type="entry name" value="Prepilin_pept_A24_N"/>
</dbReference>
<proteinExistence type="inferred from homology"/>
<comment type="subcellular location">
    <subcellularLocation>
        <location evidence="1">Cell membrane</location>
        <topology evidence="1">Multi-pass membrane protein</topology>
    </subcellularLocation>
</comment>
<evidence type="ECO:0000256" key="7">
    <source>
        <dbReference type="SAM" id="Phobius"/>
    </source>
</evidence>
<comment type="similarity">
    <text evidence="2">Belongs to the peptidase A24 family.</text>
</comment>
<organism evidence="10 11">
    <name type="scientific">Paenibacillus protaetiae</name>
    <dbReference type="NCBI Taxonomy" id="2509456"/>
    <lineage>
        <taxon>Bacteria</taxon>
        <taxon>Bacillati</taxon>
        <taxon>Bacillota</taxon>
        <taxon>Bacilli</taxon>
        <taxon>Bacillales</taxon>
        <taxon>Paenibacillaceae</taxon>
        <taxon>Paenibacillus</taxon>
    </lineage>
</organism>
<dbReference type="OrthoDB" id="9789291at2"/>
<feature type="transmembrane region" description="Helical" evidence="7">
    <location>
        <begin position="185"/>
        <end position="215"/>
    </location>
</feature>
<name>A0A4V0YF45_9BACL</name>
<keyword evidence="11" id="KW-1185">Reference proteome</keyword>
<dbReference type="EMBL" id="CP035492">
    <property type="protein sequence ID" value="QAY66431.1"/>
    <property type="molecule type" value="Genomic_DNA"/>
</dbReference>
<dbReference type="InterPro" id="IPR050882">
    <property type="entry name" value="Prepilin_peptidase/N-MTase"/>
</dbReference>
<keyword evidence="6 7" id="KW-0472">Membrane</keyword>
<evidence type="ECO:0000259" key="8">
    <source>
        <dbReference type="Pfam" id="PF01478"/>
    </source>
</evidence>
<keyword evidence="4 7" id="KW-0812">Transmembrane</keyword>
<dbReference type="PANTHER" id="PTHR30487:SF0">
    <property type="entry name" value="PREPILIN LEADER PEPTIDASE_N-METHYLTRANSFERASE-RELATED"/>
    <property type="match status" value="1"/>
</dbReference>
<feature type="transmembrane region" description="Helical" evidence="7">
    <location>
        <begin position="101"/>
        <end position="118"/>
    </location>
</feature>
<evidence type="ECO:0000313" key="10">
    <source>
        <dbReference type="EMBL" id="QAY66431.1"/>
    </source>
</evidence>
<dbReference type="Pfam" id="PF01478">
    <property type="entry name" value="Peptidase_A24"/>
    <property type="match status" value="1"/>
</dbReference>
<dbReference type="KEGG" id="pprt:ET464_08420"/>
<keyword evidence="5 7" id="KW-1133">Transmembrane helix</keyword>
<feature type="transmembrane region" description="Helical" evidence="7">
    <location>
        <begin position="154"/>
        <end position="173"/>
    </location>
</feature>
<evidence type="ECO:0000256" key="5">
    <source>
        <dbReference type="ARBA" id="ARBA00022989"/>
    </source>
</evidence>
<dbReference type="GO" id="GO:0004190">
    <property type="term" value="F:aspartic-type endopeptidase activity"/>
    <property type="evidence" value="ECO:0007669"/>
    <property type="project" value="InterPro"/>
</dbReference>
<reference evidence="10 11" key="1">
    <citation type="submission" date="2019-01" db="EMBL/GenBank/DDBJ databases">
        <title>Genome sequencing of strain FW100M-2.</title>
        <authorList>
            <person name="Heo J."/>
            <person name="Kim S.-J."/>
            <person name="Kim J.-S."/>
            <person name="Hong S.-B."/>
            <person name="Kwon S.-W."/>
        </authorList>
    </citation>
    <scope>NUCLEOTIDE SEQUENCE [LARGE SCALE GENOMIC DNA]</scope>
    <source>
        <strain evidence="10 11">FW100M-2</strain>
    </source>
</reference>
<sequence length="258" mass="26671">MPAAAITLFAAAGLLAGGALNAVALRWDPRLTAAYPPVYCPDGHRSGGGTLRWLPLLPAAANGCRCRTCGRRLPWRYPLAEAGCALLYALAAAINGSHAELFAALLLISVLLIIVQTDLSAMTIPNRVVAAGIIAAALLRLFAHPLPLANYGMAALAGSGFLLGIGWIGGLITGKETVGGGDIKLYLFLGLVLGIKLTLLSLFLAALSGLAAGLTARMLGRQEAGRAIPFGPYIALGALLAYWWGDSWISGYLVLAGL</sequence>
<protein>
    <submittedName>
        <fullName evidence="10">Prepilin peptidase</fullName>
    </submittedName>
</protein>
<accession>A0A4V0YF45</accession>
<gene>
    <name evidence="10" type="ORF">ET464_08420</name>
</gene>
<evidence type="ECO:0000256" key="6">
    <source>
        <dbReference type="ARBA" id="ARBA00023136"/>
    </source>
</evidence>
<feature type="domain" description="Prepilin peptidase A24 N-terminal" evidence="9">
    <location>
        <begin position="13"/>
        <end position="92"/>
    </location>
</feature>
<feature type="domain" description="Prepilin type IV endopeptidase peptidase" evidence="8">
    <location>
        <begin position="105"/>
        <end position="213"/>
    </location>
</feature>
<evidence type="ECO:0000256" key="4">
    <source>
        <dbReference type="ARBA" id="ARBA00022692"/>
    </source>
</evidence>
<feature type="transmembrane region" description="Helical" evidence="7">
    <location>
        <begin position="124"/>
        <end position="142"/>
    </location>
</feature>
<evidence type="ECO:0000259" key="9">
    <source>
        <dbReference type="Pfam" id="PF06750"/>
    </source>
</evidence>
<dbReference type="Proteomes" id="UP000293568">
    <property type="component" value="Chromosome"/>
</dbReference>
<feature type="transmembrane region" description="Helical" evidence="7">
    <location>
        <begin position="227"/>
        <end position="245"/>
    </location>
</feature>
<evidence type="ECO:0000256" key="1">
    <source>
        <dbReference type="ARBA" id="ARBA00004651"/>
    </source>
</evidence>
<dbReference type="AlphaFoldDB" id="A0A4V0YF45"/>
<dbReference type="GO" id="GO:0006465">
    <property type="term" value="P:signal peptide processing"/>
    <property type="evidence" value="ECO:0007669"/>
    <property type="project" value="TreeGrafter"/>
</dbReference>
<dbReference type="InterPro" id="IPR000045">
    <property type="entry name" value="Prepilin_IV_endopep_pep"/>
</dbReference>
<dbReference type="GO" id="GO:0005886">
    <property type="term" value="C:plasma membrane"/>
    <property type="evidence" value="ECO:0007669"/>
    <property type="project" value="UniProtKB-SubCell"/>
</dbReference>
<dbReference type="Pfam" id="PF06750">
    <property type="entry name" value="A24_N_bact"/>
    <property type="match status" value="1"/>
</dbReference>
<dbReference type="PANTHER" id="PTHR30487">
    <property type="entry name" value="TYPE 4 PREPILIN-LIKE PROTEINS LEADER PEPTIDE-PROCESSING ENZYME"/>
    <property type="match status" value="1"/>
</dbReference>
<evidence type="ECO:0000256" key="2">
    <source>
        <dbReference type="ARBA" id="ARBA00005801"/>
    </source>
</evidence>
<dbReference type="RefSeq" id="WP_129440010.1">
    <property type="nucleotide sequence ID" value="NZ_CP035492.1"/>
</dbReference>
<evidence type="ECO:0000256" key="3">
    <source>
        <dbReference type="ARBA" id="ARBA00022475"/>
    </source>
</evidence>
<evidence type="ECO:0000313" key="11">
    <source>
        <dbReference type="Proteomes" id="UP000293568"/>
    </source>
</evidence>